<keyword evidence="2" id="KW-1185">Reference proteome</keyword>
<organism evidence="1 2">
    <name type="scientific">Aquilegia coerulea</name>
    <name type="common">Rocky mountain columbine</name>
    <dbReference type="NCBI Taxonomy" id="218851"/>
    <lineage>
        <taxon>Eukaryota</taxon>
        <taxon>Viridiplantae</taxon>
        <taxon>Streptophyta</taxon>
        <taxon>Embryophyta</taxon>
        <taxon>Tracheophyta</taxon>
        <taxon>Spermatophyta</taxon>
        <taxon>Magnoliopsida</taxon>
        <taxon>Ranunculales</taxon>
        <taxon>Ranunculaceae</taxon>
        <taxon>Thalictroideae</taxon>
        <taxon>Aquilegia</taxon>
    </lineage>
</organism>
<evidence type="ECO:0000313" key="1">
    <source>
        <dbReference type="EMBL" id="PIA24870.1"/>
    </source>
</evidence>
<accession>A0A2G5C0R1</accession>
<dbReference type="EMBL" id="KZ305168">
    <property type="protein sequence ID" value="PIA24870.1"/>
    <property type="molecule type" value="Genomic_DNA"/>
</dbReference>
<evidence type="ECO:0000313" key="2">
    <source>
        <dbReference type="Proteomes" id="UP000230069"/>
    </source>
</evidence>
<gene>
    <name evidence="1" type="ORF">AQUCO_16600001v1</name>
</gene>
<dbReference type="AlphaFoldDB" id="A0A2G5C0R1"/>
<sequence length="97" mass="11171">MMKFKNLEHFRLFGVASSIFIVIVMTCTSDSLQHFRHFGELFLFSDWANCHSVQDLSLWPPFYDNPLGRSIRNIILFALSTNGNSVMLRVEEISNGN</sequence>
<proteinExistence type="predicted"/>
<protein>
    <submittedName>
        <fullName evidence="1">Uncharacterized protein</fullName>
    </submittedName>
</protein>
<name>A0A2G5C0R1_AQUCA</name>
<dbReference type="Proteomes" id="UP000230069">
    <property type="component" value="Unassembled WGS sequence"/>
</dbReference>
<dbReference type="InParanoid" id="A0A2G5C0R1"/>
<reference evidence="1 2" key="1">
    <citation type="submission" date="2017-09" db="EMBL/GenBank/DDBJ databases">
        <title>WGS assembly of Aquilegia coerulea Goldsmith.</title>
        <authorList>
            <person name="Hodges S."/>
            <person name="Kramer E."/>
            <person name="Nordborg M."/>
            <person name="Tomkins J."/>
            <person name="Borevitz J."/>
            <person name="Derieg N."/>
            <person name="Yan J."/>
            <person name="Mihaltcheva S."/>
            <person name="Hayes R.D."/>
            <person name="Rokhsar D."/>
        </authorList>
    </citation>
    <scope>NUCLEOTIDE SEQUENCE [LARGE SCALE GENOMIC DNA]</scope>
    <source>
        <strain evidence="2">cv. Goldsmith</strain>
    </source>
</reference>